<organism evidence="2 3">
    <name type="scientific">Prunus yedoensis var. nudiflora</name>
    <dbReference type="NCBI Taxonomy" id="2094558"/>
    <lineage>
        <taxon>Eukaryota</taxon>
        <taxon>Viridiplantae</taxon>
        <taxon>Streptophyta</taxon>
        <taxon>Embryophyta</taxon>
        <taxon>Tracheophyta</taxon>
        <taxon>Spermatophyta</taxon>
        <taxon>Magnoliopsida</taxon>
        <taxon>eudicotyledons</taxon>
        <taxon>Gunneridae</taxon>
        <taxon>Pentapetalae</taxon>
        <taxon>rosids</taxon>
        <taxon>fabids</taxon>
        <taxon>Rosales</taxon>
        <taxon>Rosaceae</taxon>
        <taxon>Amygdaloideae</taxon>
        <taxon>Amygdaleae</taxon>
        <taxon>Prunus</taxon>
    </lineage>
</organism>
<sequence length="144" mass="15876">MDSRKKVSKNLFGNRGPKQSSSVGSSPINSSPQKTEVIIIEDSPPRKAKHQSSGPIPPTVHGKQDESGRQTSNIICLSSDTEVLPVISDATESDISTARYFGNVHGAGPSNKFGAWNKDDFNNWYEEYKSRLQLEKSFGQYKSE</sequence>
<comment type="caution">
    <text evidence="2">The sequence shown here is derived from an EMBL/GenBank/DDBJ whole genome shotgun (WGS) entry which is preliminary data.</text>
</comment>
<accession>A0A314Z7V8</accession>
<evidence type="ECO:0000313" key="2">
    <source>
        <dbReference type="EMBL" id="PQP97865.1"/>
    </source>
</evidence>
<proteinExistence type="predicted"/>
<keyword evidence="3" id="KW-1185">Reference proteome</keyword>
<name>A0A314Z7V8_PRUYE</name>
<dbReference type="Proteomes" id="UP000250321">
    <property type="component" value="Unassembled WGS sequence"/>
</dbReference>
<feature type="compositionally biased region" description="Low complexity" evidence="1">
    <location>
        <begin position="20"/>
        <end position="31"/>
    </location>
</feature>
<dbReference type="AlphaFoldDB" id="A0A314Z7V8"/>
<evidence type="ECO:0000313" key="3">
    <source>
        <dbReference type="Proteomes" id="UP000250321"/>
    </source>
</evidence>
<evidence type="ECO:0000256" key="1">
    <source>
        <dbReference type="SAM" id="MobiDB-lite"/>
    </source>
</evidence>
<protein>
    <submittedName>
        <fullName evidence="2">Uncharacterized protein</fullName>
    </submittedName>
</protein>
<reference evidence="2 3" key="1">
    <citation type="submission" date="2018-02" db="EMBL/GenBank/DDBJ databases">
        <title>Draft genome of wild Prunus yedoensis var. nudiflora.</title>
        <authorList>
            <person name="Baek S."/>
            <person name="Kim J.-H."/>
            <person name="Choi K."/>
            <person name="Kim G.-B."/>
            <person name="Cho A."/>
            <person name="Jang H."/>
            <person name="Shin C.-H."/>
            <person name="Yu H.-J."/>
            <person name="Mun J.-H."/>
        </authorList>
    </citation>
    <scope>NUCLEOTIDE SEQUENCE [LARGE SCALE GENOMIC DNA]</scope>
    <source>
        <strain evidence="3">cv. Jeju island</strain>
        <tissue evidence="2">Leaf</tissue>
    </source>
</reference>
<feature type="region of interest" description="Disordered" evidence="1">
    <location>
        <begin position="1"/>
        <end position="71"/>
    </location>
</feature>
<gene>
    <name evidence="2" type="ORF">Pyn_37974</name>
</gene>
<dbReference type="EMBL" id="PJQY01001958">
    <property type="protein sequence ID" value="PQP97865.1"/>
    <property type="molecule type" value="Genomic_DNA"/>
</dbReference>